<dbReference type="InterPro" id="IPR017937">
    <property type="entry name" value="Thioredoxin_CS"/>
</dbReference>
<protein>
    <submittedName>
        <fullName evidence="5">Thiol-disulfide isomerase or thioredoxin</fullName>
    </submittedName>
</protein>
<dbReference type="GO" id="GO:0030313">
    <property type="term" value="C:cell envelope"/>
    <property type="evidence" value="ECO:0007669"/>
    <property type="project" value="UniProtKB-SubCell"/>
</dbReference>
<dbReference type="RefSeq" id="WP_084206113.1">
    <property type="nucleotide sequence ID" value="NZ_AP017422.1"/>
</dbReference>
<keyword evidence="6" id="KW-1185">Reference proteome</keyword>
<dbReference type="STRING" id="477680.SAMN05421788_10214"/>
<dbReference type="Gene3D" id="3.40.30.10">
    <property type="entry name" value="Glutaredoxin"/>
    <property type="match status" value="1"/>
</dbReference>
<dbReference type="GO" id="GO:0006950">
    <property type="term" value="P:response to stress"/>
    <property type="evidence" value="ECO:0007669"/>
    <property type="project" value="UniProtKB-ARBA"/>
</dbReference>
<dbReference type="GO" id="GO:0017004">
    <property type="term" value="P:cytochrome complex assembly"/>
    <property type="evidence" value="ECO:0007669"/>
    <property type="project" value="UniProtKB-KW"/>
</dbReference>
<dbReference type="InterPro" id="IPR011990">
    <property type="entry name" value="TPR-like_helical_dom_sf"/>
</dbReference>
<dbReference type="PROSITE" id="PS00194">
    <property type="entry name" value="THIOREDOXIN_1"/>
    <property type="match status" value="1"/>
</dbReference>
<sequence>MITRFPFTHHTALYRVVLAGITWCAGSLYAQGQTVSILPQYPHAGDPVTITYTPATTKADTPQLVFTTSNFYELPVTMPMQKAGGAWIAGFPLQRYATYATFFIKQGNDTIRTAEGRHFAIAVYTANNVPVKNVRMYQSGSLAVQLRKAPDLLQQQQQLLQEELHDYPDNYEARVRLYQNQVTQAAEPEKTAIRQQAYEYIARKLEADPVENMNLATMGYLIMGGNRTDSVYQLIKTRFAHTATGTEMRVEEMVKEKDVAKRVAMLEKEIASATPQNAKGLTGAHEALFQYYAAKGNATKALYHARHSYNVNSPYLPRQIQEITETLALQGLAPDSALQYARWSYQLSDTFPAGLIRYFKETGHIPSYVPDATRHAVHRGAAATSLALTGIIYANSHNNTQAQKYLDSALALQADEKVLLYAATGYEKIQQYEKAFHLYSRQVQHNTVTDTTLVTAAHRSYMLWKNGDSTGWPAEWKQIQQQRSIRLREEARTQLLYAKAPSLEGIVTLAGKPVLPDTLQGKIVLIDFWATWCVPCMQEMPYLQKVYDTYRNNPRVQMMIINSGARNTLADAQGWWGNKKYSFPVYFHTNSAVGDVFGFTVIPALYIIDSKGKLQYKHIGYEGPQVEEHLKAVIDELL</sequence>
<keyword evidence="3" id="KW-0676">Redox-active center</keyword>
<gene>
    <name evidence="5" type="ORF">SAMN05421788_10214</name>
</gene>
<organism evidence="5 6">
    <name type="scientific">Filimonas lacunae</name>
    <dbReference type="NCBI Taxonomy" id="477680"/>
    <lineage>
        <taxon>Bacteria</taxon>
        <taxon>Pseudomonadati</taxon>
        <taxon>Bacteroidota</taxon>
        <taxon>Chitinophagia</taxon>
        <taxon>Chitinophagales</taxon>
        <taxon>Chitinophagaceae</taxon>
        <taxon>Filimonas</taxon>
    </lineage>
</organism>
<dbReference type="InterPro" id="IPR013740">
    <property type="entry name" value="Redoxin"/>
</dbReference>
<keyword evidence="2" id="KW-0201">Cytochrome c-type biogenesis</keyword>
<dbReference type="Pfam" id="PF08534">
    <property type="entry name" value="Redoxin"/>
    <property type="match status" value="1"/>
</dbReference>
<dbReference type="InterPro" id="IPR036249">
    <property type="entry name" value="Thioredoxin-like_sf"/>
</dbReference>
<dbReference type="InterPro" id="IPR050553">
    <property type="entry name" value="Thioredoxin_ResA/DsbE_sf"/>
</dbReference>
<evidence type="ECO:0000256" key="2">
    <source>
        <dbReference type="ARBA" id="ARBA00022748"/>
    </source>
</evidence>
<dbReference type="EMBL" id="FTOR01000002">
    <property type="protein sequence ID" value="SIS90642.1"/>
    <property type="molecule type" value="Genomic_DNA"/>
</dbReference>
<evidence type="ECO:0000256" key="3">
    <source>
        <dbReference type="ARBA" id="ARBA00023284"/>
    </source>
</evidence>
<feature type="domain" description="Thioredoxin" evidence="4">
    <location>
        <begin position="494"/>
        <end position="638"/>
    </location>
</feature>
<dbReference type="PROSITE" id="PS51352">
    <property type="entry name" value="THIOREDOXIN_2"/>
    <property type="match status" value="1"/>
</dbReference>
<evidence type="ECO:0000313" key="6">
    <source>
        <dbReference type="Proteomes" id="UP000186917"/>
    </source>
</evidence>
<dbReference type="Gene3D" id="1.25.40.10">
    <property type="entry name" value="Tetratricopeptide repeat domain"/>
    <property type="match status" value="1"/>
</dbReference>
<evidence type="ECO:0000256" key="1">
    <source>
        <dbReference type="ARBA" id="ARBA00004196"/>
    </source>
</evidence>
<comment type="subcellular location">
    <subcellularLocation>
        <location evidence="1">Cell envelope</location>
    </subcellularLocation>
</comment>
<dbReference type="CDD" id="cd02966">
    <property type="entry name" value="TlpA_like_family"/>
    <property type="match status" value="1"/>
</dbReference>
<dbReference type="SUPFAM" id="SSF52833">
    <property type="entry name" value="Thioredoxin-like"/>
    <property type="match status" value="1"/>
</dbReference>
<dbReference type="PANTHER" id="PTHR42852">
    <property type="entry name" value="THIOL:DISULFIDE INTERCHANGE PROTEIN DSBE"/>
    <property type="match status" value="1"/>
</dbReference>
<dbReference type="PANTHER" id="PTHR42852:SF17">
    <property type="entry name" value="THIOREDOXIN-LIKE PROTEIN HI_1115"/>
    <property type="match status" value="1"/>
</dbReference>
<name>A0A1N7MX35_9BACT</name>
<dbReference type="OrthoDB" id="634996at2"/>
<evidence type="ECO:0000313" key="5">
    <source>
        <dbReference type="EMBL" id="SIS90642.1"/>
    </source>
</evidence>
<dbReference type="Proteomes" id="UP000186917">
    <property type="component" value="Unassembled WGS sequence"/>
</dbReference>
<dbReference type="InterPro" id="IPR013766">
    <property type="entry name" value="Thioredoxin_domain"/>
</dbReference>
<dbReference type="GO" id="GO:0016853">
    <property type="term" value="F:isomerase activity"/>
    <property type="evidence" value="ECO:0007669"/>
    <property type="project" value="UniProtKB-KW"/>
</dbReference>
<evidence type="ECO:0000259" key="4">
    <source>
        <dbReference type="PROSITE" id="PS51352"/>
    </source>
</evidence>
<dbReference type="GO" id="GO:0016491">
    <property type="term" value="F:oxidoreductase activity"/>
    <property type="evidence" value="ECO:0007669"/>
    <property type="project" value="InterPro"/>
</dbReference>
<reference evidence="6" key="1">
    <citation type="submission" date="2017-01" db="EMBL/GenBank/DDBJ databases">
        <authorList>
            <person name="Varghese N."/>
            <person name="Submissions S."/>
        </authorList>
    </citation>
    <scope>NUCLEOTIDE SEQUENCE [LARGE SCALE GENOMIC DNA]</scope>
    <source>
        <strain evidence="6">DSM 21054</strain>
    </source>
</reference>
<dbReference type="AlphaFoldDB" id="A0A1N7MX35"/>
<accession>A0A1N7MX35</accession>
<keyword evidence="5" id="KW-0413">Isomerase</keyword>
<proteinExistence type="predicted"/>